<proteinExistence type="predicted"/>
<dbReference type="InterPro" id="IPR050180">
    <property type="entry name" value="RNR_Ribonuclease"/>
</dbReference>
<keyword evidence="4" id="KW-1185">Reference proteome</keyword>
<dbReference type="SUPFAM" id="SSF50249">
    <property type="entry name" value="Nucleic acid-binding proteins"/>
    <property type="match status" value="1"/>
</dbReference>
<sequence length="1341" mass="150606">MLASQHGTARNATKQTYVCLSCRLKTQQKRRYGDRGRDAAQELETKDETKKAKDKKARRENSGRYGIIESDGRPGPVITKFRSKHKGYARIHNDDGDCVITKIPSQHKGLLIRAHEISASVPVARPWLTGRIPIHRQDTGSSEFAGSRESQAESSVSTPTLEFDLADDIDKHLSAVDRLDAARAEFMPSSEHQAATVESRDGHSGRGANPNPEQQTLIKKTHGRPLAPNGNPTLEVSRKFFSSQSSLPIRNSSPLRKIDLSQLPHNGLQADLLHIRSFHLAARQRQEATTASAQNQAPPDAPLGFMNRAIPTSENPNGIRAQLRQWQELHGNDDPMPDIPQNNDVVAGDEPMNNLTRLPDENAIQMQSQQEDAESNELGSWTNTDKEGYDGSAEDHKFLSMGDLVELDFPKSERESVLAVYVRGVRGHGSIGQFFTMQGRWMHLAERTVQYSVPEWASPETIKPLLAHLPEPDEALDLKGLMEKAYMEDLSVPRDVAAPLVKRMVDFFNESQAIYRRHASALDNAHDILSHDTDLRYGSLTSAATTLLQIPANELPLTALFTVRKALTNAGFAFNVDRRSHRLTGYMQIRSKEQVRMVDNVRNWVRQWQDDLAATSAMNERQLQRHKPSKGAKVMYGFLEKARAIVEKNRLNRQPCRQNNVGPSKVRLPITRDSDSVKVHMEERFTDDETEIVRFMESWSCSHLFDNLPRIESLPPLILHALGLYSDLRIATGFMFLQELGTIMPYENRIRFDPHLLLPSSQHSKPLQNLMASLISMRNTHNFVDSMAGLRHDWKDLPVFCIDSEDAHEIDDGVSVEPAGVGHDGRPLHWVHIHVANPTAFFSRDHPLAKMARHMCESIYMPERTYMMLPRWATSKYFSLDADRPCMTFSAKLDDDGNTLEHTIRPGIIRNVISLSPDRVDQLLGATSSEQWPELTLTVGGTPPPAPAPQSAKHKKTSGFDIEDLKTLRRLGEKRAGIRSRAGGLFFDSAKPDISVWQSYGRSGLSWDHPYRKGIRTVEGDPVIQFKTRGLVNWFEPSSHPGRSLVQELMLLAGEIGAAWCAERQIPAIYRGTFKDVRKPDAKRFWDEKIKPHVKDGKTMPLHLGIEYIQLQGYTALSTTPIPHNILGMGAYAKFTSPLRRYGDMIHHWQIEAALRHEAETGRSLIAEPGSKPNRSFLPFSRPVLETIMLGLQPREKIITRAKMTAEIFWTTMLMFRKCVFGDDGHLPFLPDTHFTPDTAQPLSIVGPPKASAGTAANDLRPLRLYVHSGDDSVNASMSIYGMLMELNIGATMTRPEASGLSDRVRQGDVWEVFINDIDVYKRAVFVKPVRLVGREGAGLL</sequence>
<organism evidence="3 4">
    <name type="scientific">Zasmidium cellare</name>
    <name type="common">Wine cellar mold</name>
    <name type="synonym">Racodium cellare</name>
    <dbReference type="NCBI Taxonomy" id="395010"/>
    <lineage>
        <taxon>Eukaryota</taxon>
        <taxon>Fungi</taxon>
        <taxon>Dikarya</taxon>
        <taxon>Ascomycota</taxon>
        <taxon>Pezizomycotina</taxon>
        <taxon>Dothideomycetes</taxon>
        <taxon>Dothideomycetidae</taxon>
        <taxon>Mycosphaerellales</taxon>
        <taxon>Mycosphaerellaceae</taxon>
        <taxon>Zasmidium</taxon>
    </lineage>
</organism>
<feature type="region of interest" description="Disordered" evidence="1">
    <location>
        <begin position="137"/>
        <end position="159"/>
    </location>
</feature>
<dbReference type="InterPro" id="IPR056624">
    <property type="entry name" value="WH_CYT4"/>
</dbReference>
<feature type="domain" description="RNB" evidence="2">
    <location>
        <begin position="791"/>
        <end position="1157"/>
    </location>
</feature>
<feature type="compositionally biased region" description="Basic and acidic residues" evidence="1">
    <location>
        <begin position="31"/>
        <end position="62"/>
    </location>
</feature>
<dbReference type="PANTHER" id="PTHR23355:SF65">
    <property type="entry name" value="EXORIBONUCLEASE CYT-4, PUTATIVE (AFU_ORTHOLOGUE AFUA_7G01550)-RELATED"/>
    <property type="match status" value="1"/>
</dbReference>
<dbReference type="Pfam" id="PF25522">
    <property type="entry name" value="OB_cyt-4"/>
    <property type="match status" value="1"/>
</dbReference>
<reference evidence="3 4" key="1">
    <citation type="journal article" date="2023" name="G3 (Bethesda)">
        <title>A chromosome-level genome assembly of Zasmidium syzygii isolated from banana leaves.</title>
        <authorList>
            <person name="van Westerhoven A.C."/>
            <person name="Mehrabi R."/>
            <person name="Talebi R."/>
            <person name="Steentjes M.B.F."/>
            <person name="Corcolon B."/>
            <person name="Chong P.A."/>
            <person name="Kema G.H.J."/>
            <person name="Seidl M.F."/>
        </authorList>
    </citation>
    <scope>NUCLEOTIDE SEQUENCE [LARGE SCALE GENOMIC DNA]</scope>
    <source>
        <strain evidence="3 4">P124</strain>
    </source>
</reference>
<evidence type="ECO:0000313" key="3">
    <source>
        <dbReference type="EMBL" id="KAK4504483.1"/>
    </source>
</evidence>
<feature type="region of interest" description="Disordered" evidence="1">
    <location>
        <begin position="284"/>
        <end position="316"/>
    </location>
</feature>
<dbReference type="Pfam" id="PF23216">
    <property type="entry name" value="WHD_CYT4"/>
    <property type="match status" value="1"/>
</dbReference>
<dbReference type="Pfam" id="PF23214">
    <property type="entry name" value="SH3_CYT4"/>
    <property type="match status" value="1"/>
</dbReference>
<comment type="caution">
    <text evidence="3">The sequence shown here is derived from an EMBL/GenBank/DDBJ whole genome shotgun (WGS) entry which is preliminary data.</text>
</comment>
<dbReference type="InterPro" id="IPR056625">
    <property type="entry name" value="SH3_CYT4"/>
</dbReference>
<dbReference type="Proteomes" id="UP001305779">
    <property type="component" value="Unassembled WGS sequence"/>
</dbReference>
<feature type="compositionally biased region" description="Polar residues" evidence="1">
    <location>
        <begin position="139"/>
        <end position="159"/>
    </location>
</feature>
<feature type="region of interest" description="Disordered" evidence="1">
    <location>
        <begin position="27"/>
        <end position="76"/>
    </location>
</feature>
<evidence type="ECO:0000313" key="4">
    <source>
        <dbReference type="Proteomes" id="UP001305779"/>
    </source>
</evidence>
<dbReference type="Pfam" id="PF00773">
    <property type="entry name" value="RNB"/>
    <property type="match status" value="1"/>
</dbReference>
<feature type="compositionally biased region" description="Polar residues" evidence="1">
    <location>
        <begin position="287"/>
        <end position="297"/>
    </location>
</feature>
<dbReference type="SMART" id="SM00955">
    <property type="entry name" value="RNB"/>
    <property type="match status" value="1"/>
</dbReference>
<evidence type="ECO:0000259" key="2">
    <source>
        <dbReference type="SMART" id="SM00955"/>
    </source>
</evidence>
<feature type="region of interest" description="Disordered" evidence="1">
    <location>
        <begin position="330"/>
        <end position="356"/>
    </location>
</feature>
<dbReference type="InterPro" id="IPR057912">
    <property type="entry name" value="OB_CYT4_C"/>
</dbReference>
<feature type="region of interest" description="Disordered" evidence="1">
    <location>
        <begin position="186"/>
        <end position="215"/>
    </location>
</feature>
<protein>
    <recommendedName>
        <fullName evidence="2">RNB domain-containing protein</fullName>
    </recommendedName>
</protein>
<dbReference type="InterPro" id="IPR001900">
    <property type="entry name" value="RNase_II/R"/>
</dbReference>
<gene>
    <name evidence="3" type="ORF">PRZ48_005399</name>
</gene>
<dbReference type="PANTHER" id="PTHR23355">
    <property type="entry name" value="RIBONUCLEASE"/>
    <property type="match status" value="1"/>
</dbReference>
<name>A0ABR0ETI5_ZASCE</name>
<accession>A0ABR0ETI5</accession>
<dbReference type="EMBL" id="JAXOVC010000003">
    <property type="protein sequence ID" value="KAK4504483.1"/>
    <property type="molecule type" value="Genomic_DNA"/>
</dbReference>
<dbReference type="InterPro" id="IPR012340">
    <property type="entry name" value="NA-bd_OB-fold"/>
</dbReference>
<evidence type="ECO:0000256" key="1">
    <source>
        <dbReference type="SAM" id="MobiDB-lite"/>
    </source>
</evidence>